<proteinExistence type="predicted"/>
<comment type="caution">
    <text evidence="1">The sequence shown here is derived from an EMBL/GenBank/DDBJ whole genome shotgun (WGS) entry which is preliminary data.</text>
</comment>
<gene>
    <name evidence="1" type="ORF">S01H4_29380</name>
</gene>
<dbReference type="EMBL" id="BART01014992">
    <property type="protein sequence ID" value="GAG79230.1"/>
    <property type="molecule type" value="Genomic_DNA"/>
</dbReference>
<evidence type="ECO:0000313" key="1">
    <source>
        <dbReference type="EMBL" id="GAG79230.1"/>
    </source>
</evidence>
<name>X1A9V6_9ZZZZ</name>
<dbReference type="AlphaFoldDB" id="X1A9V6"/>
<protein>
    <submittedName>
        <fullName evidence="1">Uncharacterized protein</fullName>
    </submittedName>
</protein>
<organism evidence="1">
    <name type="scientific">marine sediment metagenome</name>
    <dbReference type="NCBI Taxonomy" id="412755"/>
    <lineage>
        <taxon>unclassified sequences</taxon>
        <taxon>metagenomes</taxon>
        <taxon>ecological metagenomes</taxon>
    </lineage>
</organism>
<accession>X1A9V6</accession>
<reference evidence="1" key="1">
    <citation type="journal article" date="2014" name="Front. Microbiol.">
        <title>High frequency of phylogenetically diverse reductive dehalogenase-homologous genes in deep subseafloor sedimentary metagenomes.</title>
        <authorList>
            <person name="Kawai M."/>
            <person name="Futagami T."/>
            <person name="Toyoda A."/>
            <person name="Takaki Y."/>
            <person name="Nishi S."/>
            <person name="Hori S."/>
            <person name="Arai W."/>
            <person name="Tsubouchi T."/>
            <person name="Morono Y."/>
            <person name="Uchiyama I."/>
            <person name="Ito T."/>
            <person name="Fujiyama A."/>
            <person name="Inagaki F."/>
            <person name="Takami H."/>
        </authorList>
    </citation>
    <scope>NUCLEOTIDE SEQUENCE</scope>
    <source>
        <strain evidence="1">Expedition CK06-06</strain>
    </source>
</reference>
<feature type="non-terminal residue" evidence="1">
    <location>
        <position position="1"/>
    </location>
</feature>
<sequence>IAKQRFRGNEFTFKDEDLTDGCFCDLDLPVGIYSIIARQYDNGGLIDERTIVPKMIVILI</sequence>